<dbReference type="GO" id="GO:0005525">
    <property type="term" value="F:GTP binding"/>
    <property type="evidence" value="ECO:0007669"/>
    <property type="project" value="UniProtKB-KW"/>
</dbReference>
<evidence type="ECO:0000256" key="1">
    <source>
        <dbReference type="ARBA" id="ARBA00005080"/>
    </source>
</evidence>
<dbReference type="Proteomes" id="UP001374579">
    <property type="component" value="Unassembled WGS sequence"/>
</dbReference>
<dbReference type="InterPro" id="IPR043133">
    <property type="entry name" value="GTP-CH-I_C/QueF"/>
</dbReference>
<evidence type="ECO:0000256" key="9">
    <source>
        <dbReference type="ARBA" id="ARBA00030854"/>
    </source>
</evidence>
<dbReference type="EC" id="3.5.4.16" evidence="3"/>
<dbReference type="Gene3D" id="3.30.1130.10">
    <property type="match status" value="1"/>
</dbReference>
<keyword evidence="8" id="KW-0342">GTP-binding</keyword>
<dbReference type="Gene3D" id="1.10.286.10">
    <property type="match status" value="1"/>
</dbReference>
<evidence type="ECO:0000256" key="4">
    <source>
        <dbReference type="ARBA" id="ARBA00017272"/>
    </source>
</evidence>
<dbReference type="PROSITE" id="PS00859">
    <property type="entry name" value="GTP_CYCLOHYDROL_1_1"/>
    <property type="match status" value="1"/>
</dbReference>
<evidence type="ECO:0000256" key="2">
    <source>
        <dbReference type="ARBA" id="ARBA00008085"/>
    </source>
</evidence>
<dbReference type="InterPro" id="IPR020602">
    <property type="entry name" value="GTP_CycHdrlase_I_dom"/>
</dbReference>
<dbReference type="GO" id="GO:0046654">
    <property type="term" value="P:tetrahydrofolate biosynthetic process"/>
    <property type="evidence" value="ECO:0007669"/>
    <property type="project" value="InterPro"/>
</dbReference>
<dbReference type="FunFam" id="1.10.286.10:FF:000003">
    <property type="entry name" value="GTP cyclohydrolase 1"/>
    <property type="match status" value="1"/>
</dbReference>
<keyword evidence="6" id="KW-0378">Hydrolase</keyword>
<comment type="caution">
    <text evidence="12">The sequence shown here is derived from an EMBL/GenBank/DDBJ whole genome shotgun (WGS) entry which is preliminary data.</text>
</comment>
<evidence type="ECO:0000256" key="8">
    <source>
        <dbReference type="ARBA" id="ARBA00023134"/>
    </source>
</evidence>
<proteinExistence type="inferred from homology"/>
<organism evidence="12 13">
    <name type="scientific">Littorina saxatilis</name>
    <dbReference type="NCBI Taxonomy" id="31220"/>
    <lineage>
        <taxon>Eukaryota</taxon>
        <taxon>Metazoa</taxon>
        <taxon>Spiralia</taxon>
        <taxon>Lophotrochozoa</taxon>
        <taxon>Mollusca</taxon>
        <taxon>Gastropoda</taxon>
        <taxon>Caenogastropoda</taxon>
        <taxon>Littorinimorpha</taxon>
        <taxon>Littorinoidea</taxon>
        <taxon>Littorinidae</taxon>
        <taxon>Littorina</taxon>
    </lineage>
</organism>
<dbReference type="SUPFAM" id="SSF55620">
    <property type="entry name" value="Tetrahydrobiopterin biosynthesis enzymes-like"/>
    <property type="match status" value="1"/>
</dbReference>
<evidence type="ECO:0000256" key="5">
    <source>
        <dbReference type="ARBA" id="ARBA00022741"/>
    </source>
</evidence>
<evidence type="ECO:0000256" key="7">
    <source>
        <dbReference type="ARBA" id="ARBA00023007"/>
    </source>
</evidence>
<dbReference type="InterPro" id="IPR043134">
    <property type="entry name" value="GTP-CH-I_N"/>
</dbReference>
<dbReference type="PANTHER" id="PTHR11109:SF7">
    <property type="entry name" value="GTP CYCLOHYDROLASE 1"/>
    <property type="match status" value="1"/>
</dbReference>
<dbReference type="EMBL" id="JBAMIC010000008">
    <property type="protein sequence ID" value="KAK7104109.1"/>
    <property type="molecule type" value="Genomic_DNA"/>
</dbReference>
<feature type="compositionally biased region" description="Low complexity" evidence="10">
    <location>
        <begin position="30"/>
        <end position="52"/>
    </location>
</feature>
<dbReference type="PANTHER" id="PTHR11109">
    <property type="entry name" value="GTP CYCLOHYDROLASE I"/>
    <property type="match status" value="1"/>
</dbReference>
<evidence type="ECO:0000313" key="12">
    <source>
        <dbReference type="EMBL" id="KAK7104109.1"/>
    </source>
</evidence>
<dbReference type="GO" id="GO:0008270">
    <property type="term" value="F:zinc ion binding"/>
    <property type="evidence" value="ECO:0007669"/>
    <property type="project" value="TreeGrafter"/>
</dbReference>
<feature type="region of interest" description="Disordered" evidence="10">
    <location>
        <begin position="1"/>
        <end position="57"/>
    </location>
</feature>
<comment type="pathway">
    <text evidence="1">Cofactor biosynthesis; 7,8-dihydroneopterin triphosphate biosynthesis; 7,8-dihydroneopterin triphosphate from GTP: step 1/1.</text>
</comment>
<keyword evidence="7" id="KW-0783">Tetrahydrobiopterin biosynthesis</keyword>
<evidence type="ECO:0000259" key="11">
    <source>
        <dbReference type="Pfam" id="PF01227"/>
    </source>
</evidence>
<dbReference type="GO" id="GO:0005737">
    <property type="term" value="C:cytoplasm"/>
    <property type="evidence" value="ECO:0007669"/>
    <property type="project" value="TreeGrafter"/>
</dbReference>
<keyword evidence="13" id="KW-1185">Reference proteome</keyword>
<reference evidence="12 13" key="1">
    <citation type="submission" date="2024-02" db="EMBL/GenBank/DDBJ databases">
        <title>Chromosome-scale genome assembly of the rough periwinkle Littorina saxatilis.</title>
        <authorList>
            <person name="De Jode A."/>
            <person name="Faria R."/>
            <person name="Formenti G."/>
            <person name="Sims Y."/>
            <person name="Smith T.P."/>
            <person name="Tracey A."/>
            <person name="Wood J.M.D."/>
            <person name="Zagrodzka Z.B."/>
            <person name="Johannesson K."/>
            <person name="Butlin R.K."/>
            <person name="Leder E.H."/>
        </authorList>
    </citation>
    <scope>NUCLEOTIDE SEQUENCE [LARGE SCALE GENOMIC DNA]</scope>
    <source>
        <strain evidence="12">Snail1</strain>
        <tissue evidence="12">Muscle</tissue>
    </source>
</reference>
<dbReference type="AlphaFoldDB" id="A0AAN9BG32"/>
<dbReference type="GO" id="GO:0006729">
    <property type="term" value="P:tetrahydrobiopterin biosynthetic process"/>
    <property type="evidence" value="ECO:0007669"/>
    <property type="project" value="UniProtKB-KW"/>
</dbReference>
<sequence length="188" mass="20683">MSPRNPDPDVELNEKIQRITMVRQTSQDPASSSSSPSASAAGAGAGATAGNSEDQNEQQKKFVLENGIVKKVNAAKRDPATETILVADMAKHYRAILQDLGENTQRQGLLKTPERAAKALMFFTKGYQENIQDVLNDAVFDEDHDEMVIVKDIEMFSLCEHHLVPFMGKVSIGYLPNNRILGLSKLAR</sequence>
<dbReference type="InterPro" id="IPR001474">
    <property type="entry name" value="GTP_CycHdrlase_I"/>
</dbReference>
<evidence type="ECO:0000256" key="6">
    <source>
        <dbReference type="ARBA" id="ARBA00022801"/>
    </source>
</evidence>
<dbReference type="InterPro" id="IPR018234">
    <property type="entry name" value="GTP_CycHdrlase_I_CS"/>
</dbReference>
<dbReference type="Pfam" id="PF01227">
    <property type="entry name" value="GTP_cyclohydroI"/>
    <property type="match status" value="1"/>
</dbReference>
<keyword evidence="5" id="KW-0547">Nucleotide-binding</keyword>
<evidence type="ECO:0000256" key="10">
    <source>
        <dbReference type="SAM" id="MobiDB-lite"/>
    </source>
</evidence>
<evidence type="ECO:0000256" key="3">
    <source>
        <dbReference type="ARBA" id="ARBA00012715"/>
    </source>
</evidence>
<evidence type="ECO:0000313" key="13">
    <source>
        <dbReference type="Proteomes" id="UP001374579"/>
    </source>
</evidence>
<protein>
    <recommendedName>
        <fullName evidence="4">GTP cyclohydrolase 1</fullName>
        <ecNumber evidence="3">3.5.4.16</ecNumber>
    </recommendedName>
    <alternativeName>
        <fullName evidence="9">GTP cyclohydrolase I</fullName>
    </alternativeName>
</protein>
<comment type="similarity">
    <text evidence="2">Belongs to the GTP cyclohydrolase I family.</text>
</comment>
<gene>
    <name evidence="12" type="ORF">V1264_018878</name>
</gene>
<accession>A0AAN9BG32</accession>
<name>A0AAN9BG32_9CAEN</name>
<feature type="domain" description="GTP cyclohydrolase I" evidence="11">
    <location>
        <begin position="90"/>
        <end position="188"/>
    </location>
</feature>
<dbReference type="GO" id="GO:0003934">
    <property type="term" value="F:GTP cyclohydrolase I activity"/>
    <property type="evidence" value="ECO:0007669"/>
    <property type="project" value="UniProtKB-EC"/>
</dbReference>